<evidence type="ECO:0000256" key="6">
    <source>
        <dbReference type="ARBA" id="ARBA00022759"/>
    </source>
</evidence>
<gene>
    <name evidence="9" type="ORF">MKK02DRAFT_44700</name>
</gene>
<dbReference type="GO" id="GO:0006364">
    <property type="term" value="P:rRNA processing"/>
    <property type="evidence" value="ECO:0007669"/>
    <property type="project" value="TreeGrafter"/>
</dbReference>
<evidence type="ECO:0000256" key="7">
    <source>
        <dbReference type="ARBA" id="ARBA00022801"/>
    </source>
</evidence>
<dbReference type="GO" id="GO:0033204">
    <property type="term" value="F:ribonuclease P RNA binding"/>
    <property type="evidence" value="ECO:0007669"/>
    <property type="project" value="InterPro"/>
</dbReference>
<feature type="compositionally biased region" description="Low complexity" evidence="8">
    <location>
        <begin position="13"/>
        <end position="31"/>
    </location>
</feature>
<dbReference type="EMBL" id="JAKWFO010000005">
    <property type="protein sequence ID" value="KAI9636002.1"/>
    <property type="molecule type" value="Genomic_DNA"/>
</dbReference>
<dbReference type="SUPFAM" id="SSF101744">
    <property type="entry name" value="Rof/RNase P subunit-like"/>
    <property type="match status" value="1"/>
</dbReference>
<dbReference type="InterPro" id="IPR016848">
    <property type="entry name" value="RNase_P/MRP_Rpp29-subunit"/>
</dbReference>
<dbReference type="GO" id="GO:0016787">
    <property type="term" value="F:hydrolase activity"/>
    <property type="evidence" value="ECO:0007669"/>
    <property type="project" value="UniProtKB-KW"/>
</dbReference>
<comment type="similarity">
    <text evidence="2">Belongs to the eukaryotic/archaeal RNase P protein component 1 family.</text>
</comment>
<evidence type="ECO:0000256" key="8">
    <source>
        <dbReference type="SAM" id="MobiDB-lite"/>
    </source>
</evidence>
<accession>A0AA38H7T3</accession>
<dbReference type="HAMAP" id="MF_00754">
    <property type="entry name" value="RNase_P_1"/>
    <property type="match status" value="1"/>
</dbReference>
<keyword evidence="4" id="KW-0819">tRNA processing</keyword>
<keyword evidence="5" id="KW-0540">Nuclease</keyword>
<keyword evidence="7" id="KW-0378">Hydrolase</keyword>
<dbReference type="GO" id="GO:0000172">
    <property type="term" value="C:ribonuclease MRP complex"/>
    <property type="evidence" value="ECO:0007669"/>
    <property type="project" value="InterPro"/>
</dbReference>
<evidence type="ECO:0000256" key="3">
    <source>
        <dbReference type="ARBA" id="ARBA00022490"/>
    </source>
</evidence>
<keyword evidence="3" id="KW-0963">Cytoplasm</keyword>
<dbReference type="SMART" id="SM00538">
    <property type="entry name" value="POP4"/>
    <property type="match status" value="1"/>
</dbReference>
<dbReference type="GO" id="GO:0030677">
    <property type="term" value="C:ribonuclease P complex"/>
    <property type="evidence" value="ECO:0007669"/>
    <property type="project" value="InterPro"/>
</dbReference>
<feature type="compositionally biased region" description="Basic residues" evidence="8">
    <location>
        <begin position="372"/>
        <end position="381"/>
    </location>
</feature>
<dbReference type="AlphaFoldDB" id="A0AA38H7T3"/>
<comment type="subcellular location">
    <subcellularLocation>
        <location evidence="1">Nucleus</location>
    </subcellularLocation>
</comment>
<feature type="region of interest" description="Disordered" evidence="8">
    <location>
        <begin position="1"/>
        <end position="36"/>
    </location>
</feature>
<sequence length="395" mass="42416">MSEQRKKPGKAPGGSLATGGTTSAAASGQTTPVSASKPVTDIYRPLAAAIQRPLARLLPASSTPLPTTVADIFELDPSTFTSRLKNKNILLDTPFALAGQPSKLIQGKKLHKGHPEIRGKVREEAEYVEAERKADGVEGVRRVKRKLRETGCVMDAGMSVPYSSLVPLNHMHLAYLTHLLSLPPLPSASSSSTSLPQGISAEGIQSRLSKADLTGLSISVLSARNPSLHGITGIVIEETSSTFRLVPPDSRVRVIPKSGTLFEVLIPAYAPPGFEASGELYEAEGGERPGPVDWEKHLEVCPRIRVLLLGTAFGFRSGDRAGRKFRPAQGRGGGSGWGEQWVQGEWAGVLEGVERDIKARSGGVEKGDKWQKKGKRHRNKGRTKDPPAWGRLEVT</sequence>
<dbReference type="GO" id="GO:0001682">
    <property type="term" value="P:tRNA 5'-leader removal"/>
    <property type="evidence" value="ECO:0007669"/>
    <property type="project" value="InterPro"/>
</dbReference>
<feature type="compositionally biased region" description="Basic and acidic residues" evidence="8">
    <location>
        <begin position="358"/>
        <end position="371"/>
    </location>
</feature>
<dbReference type="GO" id="GO:0004519">
    <property type="term" value="F:endonuclease activity"/>
    <property type="evidence" value="ECO:0007669"/>
    <property type="project" value="UniProtKB-KW"/>
</dbReference>
<evidence type="ECO:0000256" key="1">
    <source>
        <dbReference type="ARBA" id="ARBA00004123"/>
    </source>
</evidence>
<evidence type="ECO:0000313" key="9">
    <source>
        <dbReference type="EMBL" id="KAI9636002.1"/>
    </source>
</evidence>
<dbReference type="InterPro" id="IPR036980">
    <property type="entry name" value="RNase_P/MRP_Rpp29_sf"/>
</dbReference>
<keyword evidence="6" id="KW-0255">Endonuclease</keyword>
<dbReference type="InterPro" id="IPR023534">
    <property type="entry name" value="Rof/RNase_P-like"/>
</dbReference>
<dbReference type="Gene3D" id="2.30.30.210">
    <property type="entry name" value="Ribonuclease P/MRP, subunit p29"/>
    <property type="match status" value="1"/>
</dbReference>
<dbReference type="InterPro" id="IPR002730">
    <property type="entry name" value="Rpp29/RNP1"/>
</dbReference>
<keyword evidence="10" id="KW-1185">Reference proteome</keyword>
<dbReference type="GO" id="GO:0005634">
    <property type="term" value="C:nucleus"/>
    <property type="evidence" value="ECO:0007669"/>
    <property type="project" value="UniProtKB-SubCell"/>
</dbReference>
<comment type="caution">
    <text evidence="9">The sequence shown here is derived from an EMBL/GenBank/DDBJ whole genome shotgun (WGS) entry which is preliminary data.</text>
</comment>
<reference evidence="9" key="1">
    <citation type="journal article" date="2022" name="G3 (Bethesda)">
        <title>High quality genome of the basidiomycete yeast Dioszegia hungarica PDD-24b-2 isolated from cloud water.</title>
        <authorList>
            <person name="Jarrige D."/>
            <person name="Haridas S."/>
            <person name="Bleykasten-Grosshans C."/>
            <person name="Joly M."/>
            <person name="Nadalig T."/>
            <person name="Sancelme M."/>
            <person name="Vuilleumier S."/>
            <person name="Grigoriev I.V."/>
            <person name="Amato P."/>
            <person name="Bringel F."/>
        </authorList>
    </citation>
    <scope>NUCLEOTIDE SEQUENCE</scope>
    <source>
        <strain evidence="9">PDD-24b-2</strain>
    </source>
</reference>
<dbReference type="GeneID" id="77732255"/>
<dbReference type="InterPro" id="IPR023538">
    <property type="entry name" value="RNP1"/>
</dbReference>
<dbReference type="PANTHER" id="PTHR13348">
    <property type="entry name" value="RIBONUCLEASE P SUBUNIT P29"/>
    <property type="match status" value="1"/>
</dbReference>
<dbReference type="Proteomes" id="UP001164286">
    <property type="component" value="Unassembled WGS sequence"/>
</dbReference>
<evidence type="ECO:0000256" key="2">
    <source>
        <dbReference type="ARBA" id="ARBA00006181"/>
    </source>
</evidence>
<dbReference type="Pfam" id="PF01868">
    <property type="entry name" value="RNase_P-MRP_p29"/>
    <property type="match status" value="1"/>
</dbReference>
<organism evidence="9 10">
    <name type="scientific">Dioszegia hungarica</name>
    <dbReference type="NCBI Taxonomy" id="4972"/>
    <lineage>
        <taxon>Eukaryota</taxon>
        <taxon>Fungi</taxon>
        <taxon>Dikarya</taxon>
        <taxon>Basidiomycota</taxon>
        <taxon>Agaricomycotina</taxon>
        <taxon>Tremellomycetes</taxon>
        <taxon>Tremellales</taxon>
        <taxon>Bulleribasidiaceae</taxon>
        <taxon>Dioszegia</taxon>
    </lineage>
</organism>
<evidence type="ECO:0000313" key="10">
    <source>
        <dbReference type="Proteomes" id="UP001164286"/>
    </source>
</evidence>
<dbReference type="RefSeq" id="XP_052945779.1">
    <property type="nucleotide sequence ID" value="XM_053093050.1"/>
</dbReference>
<evidence type="ECO:0000256" key="5">
    <source>
        <dbReference type="ARBA" id="ARBA00022722"/>
    </source>
</evidence>
<protein>
    <submittedName>
        <fullName evidence="9">Uncharacterized protein</fullName>
    </submittedName>
</protein>
<dbReference type="PANTHER" id="PTHR13348:SF0">
    <property type="entry name" value="RIBONUCLEASE P PROTEIN SUBUNIT P29"/>
    <property type="match status" value="1"/>
</dbReference>
<name>A0AA38H7T3_9TREE</name>
<evidence type="ECO:0000256" key="4">
    <source>
        <dbReference type="ARBA" id="ARBA00022694"/>
    </source>
</evidence>
<feature type="region of interest" description="Disordered" evidence="8">
    <location>
        <begin position="358"/>
        <end position="395"/>
    </location>
</feature>
<proteinExistence type="inferred from homology"/>